<dbReference type="InterPro" id="IPR043183">
    <property type="entry name" value="DNJB2/6-like"/>
</dbReference>
<proteinExistence type="predicted"/>
<keyword evidence="1" id="KW-0143">Chaperone</keyword>
<dbReference type="SMART" id="SM00271">
    <property type="entry name" value="DnaJ"/>
    <property type="match status" value="1"/>
</dbReference>
<feature type="region of interest" description="Disordered" evidence="2">
    <location>
        <begin position="40"/>
        <end position="68"/>
    </location>
</feature>
<dbReference type="PANTHER" id="PTHR45168:SF3">
    <property type="entry name" value="DNAJ HEAT SHOCK PROTEIN FAMILY (HSP40) MEMBER B2"/>
    <property type="match status" value="1"/>
</dbReference>
<feature type="domain" description="J" evidence="3">
    <location>
        <begin position="71"/>
        <end position="137"/>
    </location>
</feature>
<evidence type="ECO:0000256" key="1">
    <source>
        <dbReference type="ARBA" id="ARBA00023186"/>
    </source>
</evidence>
<feature type="compositionally biased region" description="Basic residues" evidence="2">
    <location>
        <begin position="421"/>
        <end position="434"/>
    </location>
</feature>
<dbReference type="CDD" id="cd06257">
    <property type="entry name" value="DnaJ"/>
    <property type="match status" value="1"/>
</dbReference>
<dbReference type="EMBL" id="JABSTR010000001">
    <property type="protein sequence ID" value="KAH9361424.1"/>
    <property type="molecule type" value="Genomic_DNA"/>
</dbReference>
<feature type="region of interest" description="Disordered" evidence="2">
    <location>
        <begin position="293"/>
        <end position="434"/>
    </location>
</feature>
<dbReference type="SUPFAM" id="SSF46565">
    <property type="entry name" value="Chaperone J-domain"/>
    <property type="match status" value="1"/>
</dbReference>
<evidence type="ECO:0000313" key="5">
    <source>
        <dbReference type="Proteomes" id="UP000821853"/>
    </source>
</evidence>
<feature type="region of interest" description="Disordered" evidence="2">
    <location>
        <begin position="1"/>
        <end position="27"/>
    </location>
</feature>
<dbReference type="Gene3D" id="1.10.287.110">
    <property type="entry name" value="DnaJ domain"/>
    <property type="match status" value="1"/>
</dbReference>
<dbReference type="Pfam" id="PF00226">
    <property type="entry name" value="DnaJ"/>
    <property type="match status" value="1"/>
</dbReference>
<evidence type="ECO:0000259" key="3">
    <source>
        <dbReference type="PROSITE" id="PS50076"/>
    </source>
</evidence>
<dbReference type="GO" id="GO:0005737">
    <property type="term" value="C:cytoplasm"/>
    <property type="evidence" value="ECO:0007669"/>
    <property type="project" value="UniProtKB-ARBA"/>
</dbReference>
<organism evidence="4 5">
    <name type="scientific">Haemaphysalis longicornis</name>
    <name type="common">Bush tick</name>
    <dbReference type="NCBI Taxonomy" id="44386"/>
    <lineage>
        <taxon>Eukaryota</taxon>
        <taxon>Metazoa</taxon>
        <taxon>Ecdysozoa</taxon>
        <taxon>Arthropoda</taxon>
        <taxon>Chelicerata</taxon>
        <taxon>Arachnida</taxon>
        <taxon>Acari</taxon>
        <taxon>Parasitiformes</taxon>
        <taxon>Ixodida</taxon>
        <taxon>Ixodoidea</taxon>
        <taxon>Ixodidae</taxon>
        <taxon>Haemaphysalinae</taxon>
        <taxon>Haemaphysalis</taxon>
    </lineage>
</organism>
<evidence type="ECO:0000313" key="4">
    <source>
        <dbReference type="EMBL" id="KAH9361424.1"/>
    </source>
</evidence>
<dbReference type="PRINTS" id="PR00625">
    <property type="entry name" value="JDOMAIN"/>
</dbReference>
<feature type="compositionally biased region" description="Low complexity" evidence="2">
    <location>
        <begin position="411"/>
        <end position="420"/>
    </location>
</feature>
<keyword evidence="5" id="KW-1185">Reference proteome</keyword>
<feature type="compositionally biased region" description="Polar residues" evidence="2">
    <location>
        <begin position="365"/>
        <end position="374"/>
    </location>
</feature>
<reference evidence="4 5" key="1">
    <citation type="journal article" date="2020" name="Cell">
        <title>Large-Scale Comparative Analyses of Tick Genomes Elucidate Their Genetic Diversity and Vector Capacities.</title>
        <authorList>
            <consortium name="Tick Genome and Microbiome Consortium (TIGMIC)"/>
            <person name="Jia N."/>
            <person name="Wang J."/>
            <person name="Shi W."/>
            <person name="Du L."/>
            <person name="Sun Y."/>
            <person name="Zhan W."/>
            <person name="Jiang J.F."/>
            <person name="Wang Q."/>
            <person name="Zhang B."/>
            <person name="Ji P."/>
            <person name="Bell-Sakyi L."/>
            <person name="Cui X.M."/>
            <person name="Yuan T.T."/>
            <person name="Jiang B.G."/>
            <person name="Yang W.F."/>
            <person name="Lam T.T."/>
            <person name="Chang Q.C."/>
            <person name="Ding S.J."/>
            <person name="Wang X.J."/>
            <person name="Zhu J.G."/>
            <person name="Ruan X.D."/>
            <person name="Zhao L."/>
            <person name="Wei J.T."/>
            <person name="Ye R.Z."/>
            <person name="Que T.C."/>
            <person name="Du C.H."/>
            <person name="Zhou Y.H."/>
            <person name="Cheng J.X."/>
            <person name="Dai P.F."/>
            <person name="Guo W.B."/>
            <person name="Han X.H."/>
            <person name="Huang E.J."/>
            <person name="Li L.F."/>
            <person name="Wei W."/>
            <person name="Gao Y.C."/>
            <person name="Liu J.Z."/>
            <person name="Shao H.Z."/>
            <person name="Wang X."/>
            <person name="Wang C.C."/>
            <person name="Yang T.C."/>
            <person name="Huo Q.B."/>
            <person name="Li W."/>
            <person name="Chen H.Y."/>
            <person name="Chen S.E."/>
            <person name="Zhou L.G."/>
            <person name="Ni X.B."/>
            <person name="Tian J.H."/>
            <person name="Sheng Y."/>
            <person name="Liu T."/>
            <person name="Pan Y.S."/>
            <person name="Xia L.Y."/>
            <person name="Li J."/>
            <person name="Zhao F."/>
            <person name="Cao W.C."/>
        </authorList>
    </citation>
    <scope>NUCLEOTIDE SEQUENCE [LARGE SCALE GENOMIC DNA]</scope>
    <source>
        <strain evidence="4">HaeL-2018</strain>
    </source>
</reference>
<dbReference type="PANTHER" id="PTHR45168">
    <property type="entry name" value="DNAJ HOMOLOG SUBFAMILY B MEMBER 2"/>
    <property type="match status" value="1"/>
</dbReference>
<dbReference type="GO" id="GO:0030544">
    <property type="term" value="F:Hsp70 protein binding"/>
    <property type="evidence" value="ECO:0007669"/>
    <property type="project" value="InterPro"/>
</dbReference>
<dbReference type="VEuPathDB" id="VectorBase:HLOH_064702"/>
<dbReference type="Proteomes" id="UP000821853">
    <property type="component" value="Chromosome 1"/>
</dbReference>
<feature type="compositionally biased region" description="Low complexity" evidence="2">
    <location>
        <begin position="316"/>
        <end position="337"/>
    </location>
</feature>
<dbReference type="InterPro" id="IPR001623">
    <property type="entry name" value="DnaJ_domain"/>
</dbReference>
<name>A0A9J6FGE5_HAELO</name>
<comment type="caution">
    <text evidence="4">The sequence shown here is derived from an EMBL/GenBank/DDBJ whole genome shotgun (WGS) entry which is preliminary data.</text>
</comment>
<dbReference type="OrthoDB" id="6506534at2759"/>
<evidence type="ECO:0000256" key="2">
    <source>
        <dbReference type="SAM" id="MobiDB-lite"/>
    </source>
</evidence>
<dbReference type="PROSITE" id="PS00636">
    <property type="entry name" value="DNAJ_1"/>
    <property type="match status" value="1"/>
</dbReference>
<sequence>MKEEKCRTFPLPSGARIEAPRRPQRHRQLNWVPLPAAAAPRKIGVPRHPQNCSPGRHGRDEPANPAMSRGDYYSVLEVPRSAAPEDIRRAYRRLALKWHPDKNPDNKTEAEARFKVISEAYEVLSDESKRRHYDLYGSGGFEADQPSHYSNSRGASSYSSSGTFSFTFRDPEELFREFFGSSDPFRDIFRGAGQRGATVLTSSFPFYQQSFGGIFRSGFLIDLDDLLFGGAHFPSAGVGGCSSGSGGPTQEMTSVRFVNGKRIETRTIIQDGMKTVLCFEDGQLVSRTVEGTAHDGYEADDPPFTKEAPQLRRDGGSASPRGASGSSSSAHGAVGSAPREGSCTKRPTQSRSVGPGGSGRKHSGSPKTSAPTRTASRAPSKAGKSKSRAGKPNKSTKEGKLTKATKTSDIPANAPAPSARPSRHSKSSKHRRAN</sequence>
<dbReference type="AlphaFoldDB" id="A0A9J6FGE5"/>
<accession>A0A9J6FGE5</accession>
<protein>
    <recommendedName>
        <fullName evidence="3">J domain-containing protein</fullName>
    </recommendedName>
</protein>
<dbReference type="FunFam" id="1.10.287.110:FF:000021">
    <property type="entry name" value="DnaJ (Hsp40) homolog, subfamily B, member 2"/>
    <property type="match status" value="1"/>
</dbReference>
<gene>
    <name evidence="4" type="ORF">HPB48_003902</name>
</gene>
<dbReference type="InterPro" id="IPR036869">
    <property type="entry name" value="J_dom_sf"/>
</dbReference>
<dbReference type="PROSITE" id="PS50076">
    <property type="entry name" value="DNAJ_2"/>
    <property type="match status" value="1"/>
</dbReference>
<dbReference type="GO" id="GO:0051082">
    <property type="term" value="F:unfolded protein binding"/>
    <property type="evidence" value="ECO:0007669"/>
    <property type="project" value="InterPro"/>
</dbReference>
<dbReference type="OMA" id="REGSCTK"/>
<dbReference type="InterPro" id="IPR018253">
    <property type="entry name" value="DnaJ_domain_CS"/>
</dbReference>